<comment type="caution">
    <text evidence="1">The sequence shown here is derived from an EMBL/GenBank/DDBJ whole genome shotgun (WGS) entry which is preliminary data.</text>
</comment>
<evidence type="ECO:0000313" key="2">
    <source>
        <dbReference type="Proteomes" id="UP001589608"/>
    </source>
</evidence>
<reference evidence="1 2" key="1">
    <citation type="submission" date="2024-09" db="EMBL/GenBank/DDBJ databases">
        <authorList>
            <person name="Sun Q."/>
            <person name="Mori K."/>
        </authorList>
    </citation>
    <scope>NUCLEOTIDE SEQUENCE [LARGE SCALE GENOMIC DNA]</scope>
    <source>
        <strain evidence="1 2">JCM 3307</strain>
    </source>
</reference>
<organism evidence="1 2">
    <name type="scientific">Dactylosporangium vinaceum</name>
    <dbReference type="NCBI Taxonomy" id="53362"/>
    <lineage>
        <taxon>Bacteria</taxon>
        <taxon>Bacillati</taxon>
        <taxon>Actinomycetota</taxon>
        <taxon>Actinomycetes</taxon>
        <taxon>Micromonosporales</taxon>
        <taxon>Micromonosporaceae</taxon>
        <taxon>Dactylosporangium</taxon>
    </lineage>
</organism>
<keyword evidence="2" id="KW-1185">Reference proteome</keyword>
<protein>
    <submittedName>
        <fullName evidence="1">Uncharacterized protein</fullName>
    </submittedName>
</protein>
<dbReference type="RefSeq" id="WP_223100635.1">
    <property type="nucleotide sequence ID" value="NZ_CP061913.1"/>
</dbReference>
<evidence type="ECO:0000313" key="1">
    <source>
        <dbReference type="EMBL" id="MFB9449690.1"/>
    </source>
</evidence>
<name>A0ABV5MLE0_9ACTN</name>
<accession>A0ABV5MLE0</accession>
<gene>
    <name evidence="1" type="ORF">ACFFTR_41980</name>
</gene>
<sequence length="289" mass="32347">MTKPDGYPVPDRLTEIRARGASTTQQATRWNLRTWQAMLPEHSELLEQLPNPIDREAVRAQASSLKDEADAIRLFITAMVWGYGPIGYGPFRTARVLAENSAAAATLLSVGQCVRTAGGPAAFGLLKKNRLRWLGVSFATKYMYFCNEPSRNPALILDSLVQRWLSVNADIRLRTDWRVDHYERYVRTVVHWAAQLSLELGEVEFLMFDDELHRGNDNTTRRADLRGFTIEPSTGAECQAVLDALDEAVDAFAAMMDGAEGHDHEDFDRGIRQLRRIVVARAAQAGSPC</sequence>
<dbReference type="Proteomes" id="UP001589608">
    <property type="component" value="Unassembled WGS sequence"/>
</dbReference>
<dbReference type="InterPro" id="IPR048868">
    <property type="entry name" value="OGG-like_put"/>
</dbReference>
<dbReference type="EMBL" id="JBHMCA010000069">
    <property type="protein sequence ID" value="MFB9449690.1"/>
    <property type="molecule type" value="Genomic_DNA"/>
</dbReference>
<proteinExistence type="predicted"/>
<dbReference type="Pfam" id="PF21790">
    <property type="entry name" value="OGG"/>
    <property type="match status" value="1"/>
</dbReference>